<accession>A0A2L1TUJ5</accession>
<evidence type="ECO:0000313" key="2">
    <source>
        <dbReference type="EMBL" id="AVF24361.1"/>
    </source>
</evidence>
<protein>
    <submittedName>
        <fullName evidence="2">Uncharacterized protein</fullName>
    </submittedName>
</protein>
<keyword evidence="1" id="KW-1133">Transmembrane helix</keyword>
<dbReference type="GeneID" id="64216979"/>
<keyword evidence="1" id="KW-0472">Membrane</keyword>
<dbReference type="RefSeq" id="WP_024092901.1">
    <property type="nucleotide sequence ID" value="NZ_CP019651.1"/>
</dbReference>
<name>A0A2L1TUJ5_9BACL</name>
<evidence type="ECO:0000256" key="1">
    <source>
        <dbReference type="SAM" id="Phobius"/>
    </source>
</evidence>
<proteinExistence type="predicted"/>
<dbReference type="STRING" id="147375.BXP28_16475"/>
<keyword evidence="1" id="KW-0812">Transmembrane</keyword>
<evidence type="ECO:0000313" key="3">
    <source>
        <dbReference type="EMBL" id="QHZ49330.1"/>
    </source>
</evidence>
<accession>A0A6C0QLD0</accession>
<accession>A0A8B6WWR1</accession>
<evidence type="ECO:0000313" key="5">
    <source>
        <dbReference type="Proteomes" id="UP000464330"/>
    </source>
</evidence>
<feature type="transmembrane region" description="Helical" evidence="1">
    <location>
        <begin position="6"/>
        <end position="25"/>
    </location>
</feature>
<reference evidence="4" key="1">
    <citation type="submission" date="2017-02" db="EMBL/GenBank/DDBJ databases">
        <title>Delineation of Paenibacillus larvae strains originating from foulbrood outbreaks.</title>
        <authorList>
            <person name="Beims H."/>
            <person name="Bunk B."/>
            <person name="Sproeer C."/>
            <person name="Mohr K.I."/>
            <person name="Pradella S."/>
            <person name="Guenther G."/>
            <person name="Rohde M."/>
            <person name="von der Ohe W."/>
            <person name="Steinert M."/>
        </authorList>
    </citation>
    <scope>NUCLEOTIDE SEQUENCE [LARGE SCALE GENOMIC DNA]</scope>
    <source>
        <strain evidence="4">Eric_III</strain>
    </source>
</reference>
<dbReference type="EMBL" id="CP019717">
    <property type="protein sequence ID" value="QHZ49330.1"/>
    <property type="molecule type" value="Genomic_DNA"/>
</dbReference>
<dbReference type="Proteomes" id="UP000464330">
    <property type="component" value="Chromosome"/>
</dbReference>
<organism evidence="2 4">
    <name type="scientific">Paenibacillus larvae subsp. larvae</name>
    <dbReference type="NCBI Taxonomy" id="147375"/>
    <lineage>
        <taxon>Bacteria</taxon>
        <taxon>Bacillati</taxon>
        <taxon>Bacillota</taxon>
        <taxon>Bacilli</taxon>
        <taxon>Bacillales</taxon>
        <taxon>Paenibacillaceae</taxon>
        <taxon>Paenibacillus</taxon>
    </lineage>
</organism>
<reference evidence="2 5" key="2">
    <citation type="journal article" date="2020" name="Int. J. Med. Microbiol.">
        <title>Discovery of Paenibacillus larvae ERIC V: Phenotypic and genomic comparison to genotypes ERIC I-IV reveal different inventories of virulence factors which correlate with epidemiological prevalences of American Foulbrood.</title>
        <authorList>
            <person name="Beims H."/>
            <person name="Bunk B."/>
            <person name="Erler S."/>
            <person name="Mohr K.I."/>
            <person name="Sproer C."/>
            <person name="Pradella S."/>
            <person name="Gunther G."/>
            <person name="Rohde M."/>
            <person name="von der Ohe W."/>
            <person name="Steinert M."/>
        </authorList>
    </citation>
    <scope>NUCLEOTIDE SEQUENCE</scope>
    <source>
        <strain evidence="2">Eric_III</strain>
        <strain evidence="3">Eric_V</strain>
    </source>
</reference>
<dbReference type="Proteomes" id="UP000239833">
    <property type="component" value="Chromosome"/>
</dbReference>
<gene>
    <name evidence="2" type="ORF">ERICIII_00095</name>
    <name evidence="3" type="ORF">ERICV_00095</name>
</gene>
<dbReference type="EMBL" id="CP019655">
    <property type="protein sequence ID" value="AVF24361.1"/>
    <property type="molecule type" value="Genomic_DNA"/>
</dbReference>
<sequence>MWIGLLWIIGCYGLSVAILHLIFGLTKAKPRQSSHFLLITKNNGLHIEWYIRSLHVFSWLRGRQVKVTILDEGSTDDTLPILERMAGQARIELEFLASGTSTEEWLSQFEEGEIRVIPLSGREYLVEMQLCES</sequence>
<evidence type="ECO:0000313" key="4">
    <source>
        <dbReference type="Proteomes" id="UP000239833"/>
    </source>
</evidence>
<dbReference type="AlphaFoldDB" id="A0A2L1TUJ5"/>